<proteinExistence type="predicted"/>
<dbReference type="EMBL" id="JANBPG010000003">
    <property type="protein sequence ID" value="KAJ1902267.1"/>
    <property type="molecule type" value="Genomic_DNA"/>
</dbReference>
<reference evidence="1" key="1">
    <citation type="submission" date="2022-07" db="EMBL/GenBank/DDBJ databases">
        <title>Phylogenomic reconstructions and comparative analyses of Kickxellomycotina fungi.</title>
        <authorList>
            <person name="Reynolds N.K."/>
            <person name="Stajich J.E."/>
            <person name="Barry K."/>
            <person name="Grigoriev I.V."/>
            <person name="Crous P."/>
            <person name="Smith M.E."/>
        </authorList>
    </citation>
    <scope>NUCLEOTIDE SEQUENCE</scope>
    <source>
        <strain evidence="1">Benny 63K</strain>
    </source>
</reference>
<organism evidence="1 2">
    <name type="scientific">Kickxella alabastrina</name>
    <dbReference type="NCBI Taxonomy" id="61397"/>
    <lineage>
        <taxon>Eukaryota</taxon>
        <taxon>Fungi</taxon>
        <taxon>Fungi incertae sedis</taxon>
        <taxon>Zoopagomycota</taxon>
        <taxon>Kickxellomycotina</taxon>
        <taxon>Kickxellomycetes</taxon>
        <taxon>Kickxellales</taxon>
        <taxon>Kickxellaceae</taxon>
        <taxon>Kickxella</taxon>
    </lineage>
</organism>
<name>A0ACC1IWR1_9FUNG</name>
<evidence type="ECO:0000313" key="2">
    <source>
        <dbReference type="Proteomes" id="UP001150581"/>
    </source>
</evidence>
<accession>A0ACC1IWR1</accession>
<sequence>MSGSVVYASQISNKKLCKPFVSPSRDKPIAISTRLSARPNALKRPIARPLGTTSKRLRIRGNDDDDDDAEKREDASLLPGVNYNGMSKSVFKPFRPPTKIRKDGDEEDADEAAADQSSADGKVAFRPLGMRRRLNIVRGPRYNPDTDDAVVLFRPEDVLSLVPPSPSSTSSGTAQAVVPVASKKRTLKEILGCGGSSGPEEGKLVAVVVDPVLGRKLRPHQVDGVKFLYNCITGSIYPNAFGCIMADEMGLGKTLQCIALLWTLLQQSPIAGKPIIEKCIVACPSSLVKNWANEIVKWLGSTKISPLACDNKGTKDKVTASLRAFMSARGRRVIHPVLIISYESLRIYKDILSASPIGLLMCDEGHRLKNSDSQTFQALNELQIQRRIILSGTPIQNDLSEYFSLLNFTNPGLLGDTQEFRKKYEIPIMHGRDSMATEAEQRRGDEVLSQLNAIASRVIIRRTNNLLSKYLPVKYEHVVFCPLTELQTDLYELFLKSKDAKAAIGEGGKCSLQTIISLGKLCNHPSLLDIRASVDGYEKVTPPAYFSDRMDRDSSGMAGSRRRAPVSYAAPDSRSAGDRPFHPKWSSKMAMLDRMLQQIHKGKEKDKIVLISNYTQTLDLFEGLCQARGFGHYRLDGTMTISKRQTIVDRFNDPSDPAFVFLLSSKAGGCGINLVGANRLVLFDSSFNPAENLQACGRIWRDGQKKPCYIYTFVTTGTVEEKIFQRQSYKTSLSTCVIDEQENVERHFSRQEMKQLFQAKLRGTTACETHDQFKCRRCVKGHQAIKAAEPMDFADHNSWDHFSFNDCHKLQDQLLKSCMGKDVSFVFQYKSH</sequence>
<protein>
    <submittedName>
        <fullName evidence="1">DNA-dependent ATPase protein rad54</fullName>
    </submittedName>
</protein>
<dbReference type="Proteomes" id="UP001150581">
    <property type="component" value="Unassembled WGS sequence"/>
</dbReference>
<evidence type="ECO:0000313" key="1">
    <source>
        <dbReference type="EMBL" id="KAJ1902267.1"/>
    </source>
</evidence>
<keyword evidence="2" id="KW-1185">Reference proteome</keyword>
<gene>
    <name evidence="1" type="primary">RAD54</name>
    <name evidence="1" type="ORF">LPJ66_000154</name>
</gene>
<comment type="caution">
    <text evidence="1">The sequence shown here is derived from an EMBL/GenBank/DDBJ whole genome shotgun (WGS) entry which is preliminary data.</text>
</comment>